<reference evidence="1" key="1">
    <citation type="submission" date="2017-05" db="UniProtKB">
        <authorList>
            <consortium name="EnsemblMetazoa"/>
        </authorList>
    </citation>
    <scope>IDENTIFICATION</scope>
</reference>
<protein>
    <submittedName>
        <fullName evidence="1">Uncharacterized protein</fullName>
    </submittedName>
</protein>
<evidence type="ECO:0000313" key="1">
    <source>
        <dbReference type="EnsemblMetazoa" id="Aqu2.1.08848_001"/>
    </source>
</evidence>
<sequence length="127" mass="14500">MLCIPLLKYKTLLSIMDKMVHEEVCYRTRSAGLYSISADETKDISKTKQMALVIRYVNIKRELYLKGFSHFVEAFRLDAKSLAAYILHTPKKYQHHTGSLVSQGYHGASVMSGKFSGVQPRVIKLHH</sequence>
<dbReference type="AlphaFoldDB" id="A0A1X7T3N1"/>
<proteinExistence type="predicted"/>
<dbReference type="EnsemblMetazoa" id="Aqu2.1.08848_001">
    <property type="protein sequence ID" value="Aqu2.1.08848_001"/>
    <property type="gene ID" value="Aqu2.1.08848"/>
</dbReference>
<dbReference type="PANTHER" id="PTHR45749">
    <property type="match status" value="1"/>
</dbReference>
<dbReference type="InParanoid" id="A0A1X7T3N1"/>
<dbReference type="PANTHER" id="PTHR45749:SF21">
    <property type="entry name" value="DUF4371 DOMAIN-CONTAINING PROTEIN"/>
    <property type="match status" value="1"/>
</dbReference>
<name>A0A1X7T3N1_AMPQE</name>
<accession>A0A1X7T3N1</accession>
<dbReference type="STRING" id="400682.A0A1X7T3N1"/>
<organism evidence="1">
    <name type="scientific">Amphimedon queenslandica</name>
    <name type="common">Sponge</name>
    <dbReference type="NCBI Taxonomy" id="400682"/>
    <lineage>
        <taxon>Eukaryota</taxon>
        <taxon>Metazoa</taxon>
        <taxon>Porifera</taxon>
        <taxon>Demospongiae</taxon>
        <taxon>Heteroscleromorpha</taxon>
        <taxon>Haplosclerida</taxon>
        <taxon>Niphatidae</taxon>
        <taxon>Amphimedon</taxon>
    </lineage>
</organism>